<dbReference type="PANTHER" id="PTHR43133">
    <property type="entry name" value="RNA POLYMERASE ECF-TYPE SIGMA FACTO"/>
    <property type="match status" value="1"/>
</dbReference>
<dbReference type="InterPro" id="IPR013324">
    <property type="entry name" value="RNA_pol_sigma_r3/r4-like"/>
</dbReference>
<sequence>MSASNIEPYLRQVLAYLQKRGVSKQDAEDITQDVAMKYLENQYKVEQGKERAWLFRVALNKRCDLIRKNSVHTRYVLTQGPTELKNAPMDFVLSKEQFEQYVKALNKLKPQYKNLLILKYEYGLKYEELSEQFNMKVTTIKSALYRARKLFMKHYAYQLM</sequence>
<keyword evidence="3" id="KW-0731">Sigma factor</keyword>
<accession>A0A0V8JHA1</accession>
<dbReference type="SUPFAM" id="SSF88946">
    <property type="entry name" value="Sigma2 domain of RNA polymerase sigma factors"/>
    <property type="match status" value="1"/>
</dbReference>
<keyword evidence="2" id="KW-0805">Transcription regulation</keyword>
<dbReference type="GO" id="GO:0006352">
    <property type="term" value="P:DNA-templated transcription initiation"/>
    <property type="evidence" value="ECO:0007669"/>
    <property type="project" value="InterPro"/>
</dbReference>
<dbReference type="Pfam" id="PF04542">
    <property type="entry name" value="Sigma70_r2"/>
    <property type="match status" value="1"/>
</dbReference>
<name>A0A0V8JHA1_9BACI</name>
<evidence type="ECO:0000313" key="7">
    <source>
        <dbReference type="EMBL" id="KSU86361.1"/>
    </source>
</evidence>
<dbReference type="Gene3D" id="1.10.10.10">
    <property type="entry name" value="Winged helix-like DNA-binding domain superfamily/Winged helix DNA-binding domain"/>
    <property type="match status" value="1"/>
</dbReference>
<proteinExistence type="inferred from homology"/>
<dbReference type="InterPro" id="IPR014284">
    <property type="entry name" value="RNA_pol_sigma-70_dom"/>
</dbReference>
<comment type="caution">
    <text evidence="7">The sequence shown here is derived from an EMBL/GenBank/DDBJ whole genome shotgun (WGS) entry which is preliminary data.</text>
</comment>
<dbReference type="Proteomes" id="UP000053681">
    <property type="component" value="Unassembled WGS sequence"/>
</dbReference>
<dbReference type="EMBL" id="LNQP01000091">
    <property type="protein sequence ID" value="KSU86361.1"/>
    <property type="molecule type" value="Genomic_DNA"/>
</dbReference>
<dbReference type="GO" id="GO:0003677">
    <property type="term" value="F:DNA binding"/>
    <property type="evidence" value="ECO:0007669"/>
    <property type="project" value="InterPro"/>
</dbReference>
<dbReference type="InterPro" id="IPR013249">
    <property type="entry name" value="RNA_pol_sigma70_r4_t2"/>
</dbReference>
<evidence type="ECO:0000256" key="1">
    <source>
        <dbReference type="ARBA" id="ARBA00010641"/>
    </source>
</evidence>
<organism evidence="7 8">
    <name type="scientific">Priestia veravalensis</name>
    <dbReference type="NCBI Taxonomy" id="1414648"/>
    <lineage>
        <taxon>Bacteria</taxon>
        <taxon>Bacillati</taxon>
        <taxon>Bacillota</taxon>
        <taxon>Bacilli</taxon>
        <taxon>Bacillales</taxon>
        <taxon>Bacillaceae</taxon>
        <taxon>Priestia</taxon>
    </lineage>
</organism>
<dbReference type="CDD" id="cd06171">
    <property type="entry name" value="Sigma70_r4"/>
    <property type="match status" value="1"/>
</dbReference>
<evidence type="ECO:0000259" key="6">
    <source>
        <dbReference type="Pfam" id="PF08281"/>
    </source>
</evidence>
<evidence type="ECO:0000256" key="4">
    <source>
        <dbReference type="ARBA" id="ARBA00023163"/>
    </source>
</evidence>
<dbReference type="InterPro" id="IPR036388">
    <property type="entry name" value="WH-like_DNA-bd_sf"/>
</dbReference>
<evidence type="ECO:0000313" key="8">
    <source>
        <dbReference type="Proteomes" id="UP000053681"/>
    </source>
</evidence>
<dbReference type="InterPro" id="IPR039425">
    <property type="entry name" value="RNA_pol_sigma-70-like"/>
</dbReference>
<dbReference type="NCBIfam" id="TIGR02937">
    <property type="entry name" value="sigma70-ECF"/>
    <property type="match status" value="1"/>
</dbReference>
<evidence type="ECO:0000256" key="2">
    <source>
        <dbReference type="ARBA" id="ARBA00023015"/>
    </source>
</evidence>
<keyword evidence="4" id="KW-0804">Transcription</keyword>
<dbReference type="Pfam" id="PF08281">
    <property type="entry name" value="Sigma70_r4_2"/>
    <property type="match status" value="1"/>
</dbReference>
<dbReference type="PANTHER" id="PTHR43133:SF51">
    <property type="entry name" value="RNA POLYMERASE SIGMA FACTOR"/>
    <property type="match status" value="1"/>
</dbReference>
<reference evidence="7 8" key="1">
    <citation type="submission" date="2015-11" db="EMBL/GenBank/DDBJ databases">
        <title>Bacillus caseinolyticus sp nov.</title>
        <authorList>
            <person name="Dastager S.G."/>
            <person name="Mawlankar R."/>
        </authorList>
    </citation>
    <scope>NUCLEOTIDE SEQUENCE [LARGE SCALE GENOMIC DNA]</scope>
    <source>
        <strain evidence="7 8">SGD-V-76</strain>
    </source>
</reference>
<comment type="similarity">
    <text evidence="1">Belongs to the sigma-70 factor family. ECF subfamily.</text>
</comment>
<dbReference type="SUPFAM" id="SSF88659">
    <property type="entry name" value="Sigma3 and sigma4 domains of RNA polymerase sigma factors"/>
    <property type="match status" value="1"/>
</dbReference>
<dbReference type="InterPro" id="IPR013325">
    <property type="entry name" value="RNA_pol_sigma_r2"/>
</dbReference>
<feature type="domain" description="RNA polymerase sigma factor 70 region 4 type 2" evidence="6">
    <location>
        <begin position="99"/>
        <end position="149"/>
    </location>
</feature>
<dbReference type="RefSeq" id="WP_025910215.1">
    <property type="nucleotide sequence ID" value="NZ_KQ758705.1"/>
</dbReference>
<keyword evidence="8" id="KW-1185">Reference proteome</keyword>
<evidence type="ECO:0000259" key="5">
    <source>
        <dbReference type="Pfam" id="PF04542"/>
    </source>
</evidence>
<feature type="domain" description="RNA polymerase sigma-70 region 2" evidence="5">
    <location>
        <begin position="6"/>
        <end position="70"/>
    </location>
</feature>
<dbReference type="AlphaFoldDB" id="A0A0V8JHA1"/>
<gene>
    <name evidence="7" type="ORF">AS180_19115</name>
</gene>
<dbReference type="GO" id="GO:0016987">
    <property type="term" value="F:sigma factor activity"/>
    <property type="evidence" value="ECO:0007669"/>
    <property type="project" value="UniProtKB-KW"/>
</dbReference>
<dbReference type="Gene3D" id="1.10.1740.10">
    <property type="match status" value="1"/>
</dbReference>
<protein>
    <submittedName>
        <fullName evidence="7">RNA polymerase subunit sigma-70</fullName>
    </submittedName>
</protein>
<evidence type="ECO:0000256" key="3">
    <source>
        <dbReference type="ARBA" id="ARBA00023082"/>
    </source>
</evidence>
<dbReference type="InterPro" id="IPR007627">
    <property type="entry name" value="RNA_pol_sigma70_r2"/>
</dbReference>